<gene>
    <name evidence="2" type="ORF">J27TS8_32120</name>
</gene>
<keyword evidence="1" id="KW-1133">Transmembrane helix</keyword>
<feature type="transmembrane region" description="Helical" evidence="1">
    <location>
        <begin position="44"/>
        <end position="65"/>
    </location>
</feature>
<protein>
    <submittedName>
        <fullName evidence="2">Uncharacterized protein</fullName>
    </submittedName>
</protein>
<dbReference type="OrthoDB" id="2940710at2"/>
<accession>A0A919WK29</accession>
<dbReference type="RefSeq" id="WP_137743790.1">
    <property type="nucleotide sequence ID" value="NZ_BORC01000005.1"/>
</dbReference>
<dbReference type="Proteomes" id="UP000682111">
    <property type="component" value="Unassembled WGS sequence"/>
</dbReference>
<evidence type="ECO:0000256" key="1">
    <source>
        <dbReference type="SAM" id="Phobius"/>
    </source>
</evidence>
<comment type="caution">
    <text evidence="2">The sequence shown here is derived from an EMBL/GenBank/DDBJ whole genome shotgun (WGS) entry which is preliminary data.</text>
</comment>
<keyword evidence="1" id="KW-0812">Transmembrane</keyword>
<feature type="transmembrane region" description="Helical" evidence="1">
    <location>
        <begin position="85"/>
        <end position="107"/>
    </location>
</feature>
<proteinExistence type="predicted"/>
<evidence type="ECO:0000313" key="3">
    <source>
        <dbReference type="Proteomes" id="UP000682111"/>
    </source>
</evidence>
<keyword evidence="3" id="KW-1185">Reference proteome</keyword>
<dbReference type="EMBL" id="BORC01000005">
    <property type="protein sequence ID" value="GIN63219.1"/>
    <property type="molecule type" value="Genomic_DNA"/>
</dbReference>
<organism evidence="2 3">
    <name type="scientific">Robertmurraya siralis</name>
    <dbReference type="NCBI Taxonomy" id="77777"/>
    <lineage>
        <taxon>Bacteria</taxon>
        <taxon>Bacillati</taxon>
        <taxon>Bacillota</taxon>
        <taxon>Bacilli</taxon>
        <taxon>Bacillales</taxon>
        <taxon>Bacillaceae</taxon>
        <taxon>Robertmurraya</taxon>
    </lineage>
</organism>
<dbReference type="AlphaFoldDB" id="A0A919WK29"/>
<sequence>MELQQTRTNEWYTAILVLSILIPVLYVIYLLTMLQENEQSIKGLLNLQPIYVVLMLVAFINPIWGHFLKHIPKEERVKEGRGDRFLTYLLVSQMVVGNIVMFILALLAKRKLPRASEPQPLTALEKTVALALLALSLFAGFLLLRFIFFV</sequence>
<keyword evidence="1" id="KW-0472">Membrane</keyword>
<reference evidence="2" key="1">
    <citation type="submission" date="2021-03" db="EMBL/GenBank/DDBJ databases">
        <title>Antimicrobial resistance genes in bacteria isolated from Japanese honey, and their potential for conferring macrolide and lincosamide resistance in the American foulbrood pathogen Paenibacillus larvae.</title>
        <authorList>
            <person name="Okamoto M."/>
            <person name="Kumagai M."/>
            <person name="Kanamori H."/>
            <person name="Takamatsu D."/>
        </authorList>
    </citation>
    <scope>NUCLEOTIDE SEQUENCE</scope>
    <source>
        <strain evidence="2">J27TS8</strain>
    </source>
</reference>
<name>A0A919WK29_9BACI</name>
<feature type="transmembrane region" description="Helical" evidence="1">
    <location>
        <begin position="128"/>
        <end position="148"/>
    </location>
</feature>
<feature type="transmembrane region" description="Helical" evidence="1">
    <location>
        <begin position="12"/>
        <end position="32"/>
    </location>
</feature>
<evidence type="ECO:0000313" key="2">
    <source>
        <dbReference type="EMBL" id="GIN63219.1"/>
    </source>
</evidence>